<keyword evidence="3" id="KW-0813">Transport</keyword>
<dbReference type="CDD" id="cd18580">
    <property type="entry name" value="ABC_6TM_ABCC_D2"/>
    <property type="match status" value="1"/>
</dbReference>
<keyword evidence="14" id="KW-1185">Reference proteome</keyword>
<dbReference type="FunFam" id="3.40.50.300:FF:000923">
    <property type="entry name" value="ABC transporter C family member 10"/>
    <property type="match status" value="1"/>
</dbReference>
<evidence type="ECO:0000256" key="10">
    <source>
        <dbReference type="SAM" id="Phobius"/>
    </source>
</evidence>
<evidence type="ECO:0000313" key="13">
    <source>
        <dbReference type="EMBL" id="GJM94983.1"/>
    </source>
</evidence>
<dbReference type="SUPFAM" id="SSF90123">
    <property type="entry name" value="ABC transporter transmembrane region"/>
    <property type="match status" value="2"/>
</dbReference>
<comment type="similarity">
    <text evidence="2">Belongs to the ABC transporter superfamily. ABCC family. Conjugate transporter (TC 3.A.1.208) subfamily.</text>
</comment>
<dbReference type="FunFam" id="1.20.1560.10:FF:000003">
    <property type="entry name" value="ABC transporter C family member 10"/>
    <property type="match status" value="1"/>
</dbReference>
<dbReference type="GO" id="GO:0005524">
    <property type="term" value="F:ATP binding"/>
    <property type="evidence" value="ECO:0007669"/>
    <property type="project" value="UniProtKB-KW"/>
</dbReference>
<proteinExistence type="inferred from homology"/>
<evidence type="ECO:0000256" key="1">
    <source>
        <dbReference type="ARBA" id="ARBA00004141"/>
    </source>
</evidence>
<dbReference type="GO" id="GO:0016020">
    <property type="term" value="C:membrane"/>
    <property type="evidence" value="ECO:0007669"/>
    <property type="project" value="UniProtKB-SubCell"/>
</dbReference>
<evidence type="ECO:0000256" key="5">
    <source>
        <dbReference type="ARBA" id="ARBA00022741"/>
    </source>
</evidence>
<dbReference type="Pfam" id="PF00005">
    <property type="entry name" value="ABC_tran"/>
    <property type="match status" value="1"/>
</dbReference>
<feature type="transmembrane region" description="Helical" evidence="10">
    <location>
        <begin position="285"/>
        <end position="306"/>
    </location>
</feature>
<feature type="transmembrane region" description="Helical" evidence="10">
    <location>
        <begin position="802"/>
        <end position="820"/>
    </location>
</feature>
<evidence type="ECO:0000256" key="8">
    <source>
        <dbReference type="ARBA" id="ARBA00023136"/>
    </source>
</evidence>
<dbReference type="InterPro" id="IPR003593">
    <property type="entry name" value="AAA+_ATPase"/>
</dbReference>
<dbReference type="PROSITE" id="PS00211">
    <property type="entry name" value="ABC_TRANSPORTER_1"/>
    <property type="match status" value="1"/>
</dbReference>
<dbReference type="SMART" id="SM00382">
    <property type="entry name" value="AAA"/>
    <property type="match status" value="1"/>
</dbReference>
<protein>
    <submittedName>
        <fullName evidence="13">Uncharacterized protein</fullName>
    </submittedName>
</protein>
<keyword evidence="5" id="KW-0547">Nucleotide-binding</keyword>
<comment type="caution">
    <text evidence="13">The sequence shown here is derived from an EMBL/GenBank/DDBJ whole genome shotgun (WGS) entry which is preliminary data.</text>
</comment>
<gene>
    <name evidence="13" type="primary">ga11671</name>
    <name evidence="13" type="ORF">PR202_ga11671</name>
</gene>
<evidence type="ECO:0000259" key="11">
    <source>
        <dbReference type="PROSITE" id="PS50893"/>
    </source>
</evidence>
<dbReference type="GO" id="GO:0140359">
    <property type="term" value="F:ABC-type transporter activity"/>
    <property type="evidence" value="ECO:0007669"/>
    <property type="project" value="InterPro"/>
</dbReference>
<evidence type="ECO:0000256" key="3">
    <source>
        <dbReference type="ARBA" id="ARBA00022448"/>
    </source>
</evidence>
<evidence type="ECO:0000256" key="6">
    <source>
        <dbReference type="ARBA" id="ARBA00022840"/>
    </source>
</evidence>
<dbReference type="InterPro" id="IPR044726">
    <property type="entry name" value="ABCC_6TM_D2"/>
</dbReference>
<feature type="domain" description="ABC transmembrane type-1" evidence="12">
    <location>
        <begin position="672"/>
        <end position="853"/>
    </location>
</feature>
<feature type="transmembrane region" description="Helical" evidence="10">
    <location>
        <begin position="701"/>
        <end position="723"/>
    </location>
</feature>
<dbReference type="Pfam" id="PF00664">
    <property type="entry name" value="ABC_membrane"/>
    <property type="match status" value="2"/>
</dbReference>
<dbReference type="GO" id="GO:0016887">
    <property type="term" value="F:ATP hydrolysis activity"/>
    <property type="evidence" value="ECO:0007669"/>
    <property type="project" value="InterPro"/>
</dbReference>
<dbReference type="Proteomes" id="UP001054889">
    <property type="component" value="Unassembled WGS sequence"/>
</dbReference>
<comment type="subcellular location">
    <subcellularLocation>
        <location evidence="1">Membrane</location>
        <topology evidence="1">Multi-pass membrane protein</topology>
    </subcellularLocation>
</comment>
<dbReference type="Gene3D" id="1.20.1560.10">
    <property type="entry name" value="ABC transporter type 1, transmembrane domain"/>
    <property type="match status" value="2"/>
</dbReference>
<dbReference type="PANTHER" id="PTHR24223:SF369">
    <property type="entry name" value="ABC TRANSPORTER C FAMILY MEMBER 10"/>
    <property type="match status" value="1"/>
</dbReference>
<feature type="domain" description="ABC transporter" evidence="11">
    <location>
        <begin position="375"/>
        <end position="596"/>
    </location>
</feature>
<dbReference type="InterPro" id="IPR003439">
    <property type="entry name" value="ABC_transporter-like_ATP-bd"/>
</dbReference>
<dbReference type="Gene3D" id="3.40.50.300">
    <property type="entry name" value="P-loop containing nucleotide triphosphate hydrolases"/>
    <property type="match status" value="1"/>
</dbReference>
<keyword evidence="7 10" id="KW-1133">Transmembrane helix</keyword>
<dbReference type="PROSITE" id="PS50929">
    <property type="entry name" value="ABC_TM1F"/>
    <property type="match status" value="2"/>
</dbReference>
<dbReference type="CDD" id="cd03250">
    <property type="entry name" value="ABCC_MRP_domain1"/>
    <property type="match status" value="1"/>
</dbReference>
<dbReference type="InterPro" id="IPR011527">
    <property type="entry name" value="ABC1_TM_dom"/>
</dbReference>
<feature type="region of interest" description="Disordered" evidence="9">
    <location>
        <begin position="619"/>
        <end position="638"/>
    </location>
</feature>
<dbReference type="InterPro" id="IPR027417">
    <property type="entry name" value="P-loop_NTPase"/>
</dbReference>
<evidence type="ECO:0000256" key="2">
    <source>
        <dbReference type="ARBA" id="ARBA00009726"/>
    </source>
</evidence>
<name>A0AAV5C9M0_ELECO</name>
<sequence length="942" mass="105826">MKVGYEKPLEEKDMPLLGATDRAYNQYLIFLEQLNSKRQSPNSNQSVFWSIISCHKSELIVSGFFALLKVLLLSSGPLILKAFITVSLGKGTFKYEGYALAAAMFVCKCCESLSQRQWYFRTRRIGLQVRSCLSAAIYKKQQKLSSSAKMKHSSGQIMNYVTVDAYRIGEFPYNFHQTWTTIVQLCMALVILYNAVGLAMIASLFVIIITVLGNAPLAKLQHKFQRKLMEAQDVRLKAMSESLIHMKVLKLYAWETHFKKRIEVLREDEYKWLLAFQLRRAYNSFLFWSSPVLVSAATFLTCYIMKVPLDASNVFTFVATLRLVQTPIRQIPDIVGTVIQAKVAFTRIVKFLDAPELTEQVRKKYHVGTEYPIVINTCSFSWDENRSKPALKNINLVVRTGEKVAICGEVGSGKSTLLAAALGEISKTEGTIQVCGKIAYVSQNAWIQTGTVQDNILFGSSMDEKRYQETLLKCSLVKDLQNLPYGDCTQIGERGVNLSGGQKQRVQLARALYQNADIYLLDDPFSAVDAHTATNLFNEYVMGALSDKTVLLVTHQVDFLPVFDCILLMSDGEIIRSAPYQDLLAHCQEFQNLVNAHKDIIGISDTNDIGSHRAMEITTEEKTEIRGSRSRKHVKPPPADQLIKQEEREMGDTGAQISQNSWMAANVQNPNVSSDLSIVDLDVPFAFVFSISASLNAYSNLGVLSVVTWQVLFVCVPMICLAIKLQRYYLTSAKELMRINGTTKSALANHLGESILGAVTIRAFNGEDCFFAKSLELVDKNAGPYFYNFAATEWLIQRLETMIAVVLSFSAFIMALLPAGTFSPGFVGMALSYGLSLNVSFVSSIQKQCTLANQIISVERVNQYMDIQSEAAEVIEEKRPAPDWPQVGTVELRDLKRNHIASLCRFLTNVSFLKLSRRRKTDWIQLLKNTFPDNKFVKLYPE</sequence>
<keyword evidence="8 10" id="KW-0472">Membrane</keyword>
<dbReference type="PROSITE" id="PS50893">
    <property type="entry name" value="ABC_TRANSPORTER_2"/>
    <property type="match status" value="1"/>
</dbReference>
<reference evidence="13" key="1">
    <citation type="journal article" date="2018" name="DNA Res.">
        <title>Multiple hybrid de novo genome assembly of finger millet, an orphan allotetraploid crop.</title>
        <authorList>
            <person name="Hatakeyama M."/>
            <person name="Aluri S."/>
            <person name="Balachadran M.T."/>
            <person name="Sivarajan S.R."/>
            <person name="Patrignani A."/>
            <person name="Gruter S."/>
            <person name="Poveda L."/>
            <person name="Shimizu-Inatsugi R."/>
            <person name="Baeten J."/>
            <person name="Francoijs K.J."/>
            <person name="Nataraja K.N."/>
            <person name="Reddy Y.A.N."/>
            <person name="Phadnis S."/>
            <person name="Ravikumar R.L."/>
            <person name="Schlapbach R."/>
            <person name="Sreeman S.M."/>
            <person name="Shimizu K.K."/>
        </authorList>
    </citation>
    <scope>NUCLEOTIDE SEQUENCE</scope>
</reference>
<organism evidence="13 14">
    <name type="scientific">Eleusine coracana subsp. coracana</name>
    <dbReference type="NCBI Taxonomy" id="191504"/>
    <lineage>
        <taxon>Eukaryota</taxon>
        <taxon>Viridiplantae</taxon>
        <taxon>Streptophyta</taxon>
        <taxon>Embryophyta</taxon>
        <taxon>Tracheophyta</taxon>
        <taxon>Spermatophyta</taxon>
        <taxon>Magnoliopsida</taxon>
        <taxon>Liliopsida</taxon>
        <taxon>Poales</taxon>
        <taxon>Poaceae</taxon>
        <taxon>PACMAD clade</taxon>
        <taxon>Chloridoideae</taxon>
        <taxon>Cynodonteae</taxon>
        <taxon>Eleusininae</taxon>
        <taxon>Eleusine</taxon>
    </lineage>
</organism>
<evidence type="ECO:0000313" key="14">
    <source>
        <dbReference type="Proteomes" id="UP001054889"/>
    </source>
</evidence>
<reference evidence="13" key="2">
    <citation type="submission" date="2021-12" db="EMBL/GenBank/DDBJ databases">
        <title>Resequencing data analysis of finger millet.</title>
        <authorList>
            <person name="Hatakeyama M."/>
            <person name="Aluri S."/>
            <person name="Balachadran M.T."/>
            <person name="Sivarajan S.R."/>
            <person name="Poveda L."/>
            <person name="Shimizu-Inatsugi R."/>
            <person name="Schlapbach R."/>
            <person name="Sreeman S.M."/>
            <person name="Shimizu K.K."/>
        </authorList>
    </citation>
    <scope>NUCLEOTIDE SEQUENCE</scope>
</reference>
<accession>A0AAV5C9M0</accession>
<dbReference type="InterPro" id="IPR044746">
    <property type="entry name" value="ABCC_6TM_D1"/>
</dbReference>
<feature type="transmembrane region" description="Helical" evidence="10">
    <location>
        <begin position="191"/>
        <end position="217"/>
    </location>
</feature>
<evidence type="ECO:0000259" key="12">
    <source>
        <dbReference type="PROSITE" id="PS50929"/>
    </source>
</evidence>
<evidence type="ECO:0000256" key="7">
    <source>
        <dbReference type="ARBA" id="ARBA00022989"/>
    </source>
</evidence>
<dbReference type="EMBL" id="BQKI01000005">
    <property type="protein sequence ID" value="GJM94983.1"/>
    <property type="molecule type" value="Genomic_DNA"/>
</dbReference>
<dbReference type="InterPro" id="IPR036640">
    <property type="entry name" value="ABC1_TM_sf"/>
</dbReference>
<dbReference type="CDD" id="cd18579">
    <property type="entry name" value="ABC_6TM_ABCC_D1"/>
    <property type="match status" value="1"/>
</dbReference>
<dbReference type="AlphaFoldDB" id="A0AAV5C9M0"/>
<dbReference type="PANTHER" id="PTHR24223">
    <property type="entry name" value="ATP-BINDING CASSETTE SUB-FAMILY C"/>
    <property type="match status" value="1"/>
</dbReference>
<keyword evidence="4 10" id="KW-0812">Transmembrane</keyword>
<dbReference type="SUPFAM" id="SSF52540">
    <property type="entry name" value="P-loop containing nucleoside triphosphate hydrolases"/>
    <property type="match status" value="1"/>
</dbReference>
<dbReference type="InterPro" id="IPR050173">
    <property type="entry name" value="ABC_transporter_C-like"/>
</dbReference>
<keyword evidence="6" id="KW-0067">ATP-binding</keyword>
<dbReference type="InterPro" id="IPR017871">
    <property type="entry name" value="ABC_transporter-like_CS"/>
</dbReference>
<evidence type="ECO:0000256" key="4">
    <source>
        <dbReference type="ARBA" id="ARBA00022692"/>
    </source>
</evidence>
<evidence type="ECO:0000256" key="9">
    <source>
        <dbReference type="SAM" id="MobiDB-lite"/>
    </source>
</evidence>
<feature type="domain" description="ABC transmembrane type-1" evidence="12">
    <location>
        <begin position="60"/>
        <end position="340"/>
    </location>
</feature>